<dbReference type="AlphaFoldDB" id="A0A7M2WQW8"/>
<feature type="signal peptide" evidence="2">
    <location>
        <begin position="1"/>
        <end position="22"/>
    </location>
</feature>
<evidence type="ECO:0000256" key="1">
    <source>
        <dbReference type="SAM" id="MobiDB-lite"/>
    </source>
</evidence>
<organism evidence="3 4">
    <name type="scientific">Humisphaera borealis</name>
    <dbReference type="NCBI Taxonomy" id="2807512"/>
    <lineage>
        <taxon>Bacteria</taxon>
        <taxon>Pseudomonadati</taxon>
        <taxon>Planctomycetota</taxon>
        <taxon>Phycisphaerae</taxon>
        <taxon>Tepidisphaerales</taxon>
        <taxon>Tepidisphaeraceae</taxon>
        <taxon>Humisphaera</taxon>
    </lineage>
</organism>
<accession>A0A7M2WQW8</accession>
<reference evidence="3 4" key="1">
    <citation type="submission" date="2020-10" db="EMBL/GenBank/DDBJ databases">
        <title>Wide distribution of Phycisphaera-like planctomycetes from WD2101 soil group in peatlands and genome analysis of the first cultivated representative.</title>
        <authorList>
            <person name="Dedysh S.N."/>
            <person name="Beletsky A.V."/>
            <person name="Ivanova A."/>
            <person name="Kulichevskaya I.S."/>
            <person name="Suzina N.E."/>
            <person name="Philippov D.A."/>
            <person name="Rakitin A.L."/>
            <person name="Mardanov A.V."/>
            <person name="Ravin N.V."/>
        </authorList>
    </citation>
    <scope>NUCLEOTIDE SEQUENCE [LARGE SCALE GENOMIC DNA]</scope>
    <source>
        <strain evidence="3 4">M1803</strain>
    </source>
</reference>
<gene>
    <name evidence="3" type="ORF">IPV69_16135</name>
</gene>
<dbReference type="RefSeq" id="WP_206290719.1">
    <property type="nucleotide sequence ID" value="NZ_CP063458.1"/>
</dbReference>
<name>A0A7M2WQW8_9BACT</name>
<evidence type="ECO:0000256" key="2">
    <source>
        <dbReference type="SAM" id="SignalP"/>
    </source>
</evidence>
<protein>
    <recommendedName>
        <fullName evidence="5">3-keto-disaccharide hydrolase domain-containing protein</fullName>
    </recommendedName>
</protein>
<dbReference type="EMBL" id="CP063458">
    <property type="protein sequence ID" value="QOV87809.1"/>
    <property type="molecule type" value="Genomic_DNA"/>
</dbReference>
<sequence>MRRLALSFAASVLALSPVAVFADEVKDMPTLLATRGKQVLADDFSSPTMDAKWKPAKGKWDIKDGALHGVEVASDMHAAAIRTDLKHGNAVYQFDFKFENGKVIHLSINGAKGHICRVTISPDGFQVRKDGSKTDTTDKPALLDSCKMAFEQGKRYTMVVECVGNEMIARVDDAHFAFGSDAKVASEKTNFGFPISGEGSIDNVRVWEASANPDWAKTKEKLTSEHPPKMAPAVPARKPAAAAPKGKAK</sequence>
<feature type="compositionally biased region" description="Basic and acidic residues" evidence="1">
    <location>
        <begin position="218"/>
        <end position="228"/>
    </location>
</feature>
<feature type="chain" id="PRO_5034511163" description="3-keto-disaccharide hydrolase domain-containing protein" evidence="2">
    <location>
        <begin position="23"/>
        <end position="249"/>
    </location>
</feature>
<keyword evidence="4" id="KW-1185">Reference proteome</keyword>
<keyword evidence="2" id="KW-0732">Signal</keyword>
<evidence type="ECO:0000313" key="4">
    <source>
        <dbReference type="Proteomes" id="UP000593765"/>
    </source>
</evidence>
<proteinExistence type="predicted"/>
<dbReference type="KEGG" id="hbs:IPV69_16135"/>
<evidence type="ECO:0008006" key="5">
    <source>
        <dbReference type="Google" id="ProtNLM"/>
    </source>
</evidence>
<feature type="region of interest" description="Disordered" evidence="1">
    <location>
        <begin position="218"/>
        <end position="249"/>
    </location>
</feature>
<dbReference type="Gene3D" id="2.60.120.560">
    <property type="entry name" value="Exo-inulinase, domain 1"/>
    <property type="match status" value="1"/>
</dbReference>
<dbReference type="Proteomes" id="UP000593765">
    <property type="component" value="Chromosome"/>
</dbReference>
<feature type="compositionally biased region" description="Low complexity" evidence="1">
    <location>
        <begin position="231"/>
        <end position="249"/>
    </location>
</feature>
<evidence type="ECO:0000313" key="3">
    <source>
        <dbReference type="EMBL" id="QOV87809.1"/>
    </source>
</evidence>